<dbReference type="RefSeq" id="XP_021848896.2">
    <property type="nucleotide sequence ID" value="XM_021993204.2"/>
</dbReference>
<keyword evidence="2" id="KW-1185">Reference proteome</keyword>
<gene>
    <name evidence="3" type="primary">LOC110788584</name>
</gene>
<evidence type="ECO:0000313" key="3">
    <source>
        <dbReference type="RefSeq" id="XP_021848896.2"/>
    </source>
</evidence>
<reference evidence="2" key="1">
    <citation type="journal article" date="2021" name="Nat. Commun.">
        <title>Genomic analyses provide insights into spinach domestication and the genetic basis of agronomic traits.</title>
        <authorList>
            <person name="Cai X."/>
            <person name="Sun X."/>
            <person name="Xu C."/>
            <person name="Sun H."/>
            <person name="Wang X."/>
            <person name="Ge C."/>
            <person name="Zhang Z."/>
            <person name="Wang Q."/>
            <person name="Fei Z."/>
            <person name="Jiao C."/>
            <person name="Wang Q."/>
        </authorList>
    </citation>
    <scope>NUCLEOTIDE SEQUENCE [LARGE SCALE GENOMIC DNA]</scope>
    <source>
        <strain evidence="2">cv. Varoflay</strain>
    </source>
</reference>
<dbReference type="KEGG" id="soe:110788584"/>
<feature type="domain" description="DUF4283" evidence="1">
    <location>
        <begin position="2"/>
        <end position="76"/>
    </location>
</feature>
<protein>
    <recommendedName>
        <fullName evidence="1">DUF4283 domain-containing protein</fullName>
    </recommendedName>
</protein>
<dbReference type="Proteomes" id="UP000813463">
    <property type="component" value="Chromosome 5"/>
</dbReference>
<evidence type="ECO:0000259" key="1">
    <source>
        <dbReference type="Pfam" id="PF14111"/>
    </source>
</evidence>
<dbReference type="PANTHER" id="PTHR33233">
    <property type="entry name" value="ENDONUCLEASE/EXONUCLEASE/PHOSPHATASE"/>
    <property type="match status" value="1"/>
</dbReference>
<name>A0A9R0IGS6_SPIOL</name>
<dbReference type="GeneID" id="110788584"/>
<organism evidence="2 3">
    <name type="scientific">Spinacia oleracea</name>
    <name type="common">Spinach</name>
    <dbReference type="NCBI Taxonomy" id="3562"/>
    <lineage>
        <taxon>Eukaryota</taxon>
        <taxon>Viridiplantae</taxon>
        <taxon>Streptophyta</taxon>
        <taxon>Embryophyta</taxon>
        <taxon>Tracheophyta</taxon>
        <taxon>Spermatophyta</taxon>
        <taxon>Magnoliopsida</taxon>
        <taxon>eudicotyledons</taxon>
        <taxon>Gunneridae</taxon>
        <taxon>Pentapetalae</taxon>
        <taxon>Caryophyllales</taxon>
        <taxon>Chenopodiaceae</taxon>
        <taxon>Chenopodioideae</taxon>
        <taxon>Anserineae</taxon>
        <taxon>Spinacia</taxon>
    </lineage>
</organism>
<proteinExistence type="predicted"/>
<evidence type="ECO:0000313" key="2">
    <source>
        <dbReference type="Proteomes" id="UP000813463"/>
    </source>
</evidence>
<dbReference type="AlphaFoldDB" id="A0A9R0IGS6"/>
<accession>A0A9R0IGS6</accession>
<reference evidence="3" key="2">
    <citation type="submission" date="2025-08" db="UniProtKB">
        <authorList>
            <consortium name="RefSeq"/>
        </authorList>
    </citation>
    <scope>IDENTIFICATION</scope>
    <source>
        <tissue evidence="3">Leaf</tissue>
    </source>
</reference>
<dbReference type="PANTHER" id="PTHR33233:SF17">
    <property type="entry name" value="DUF4283 DOMAIN-CONTAINING PROTEIN"/>
    <property type="match status" value="1"/>
</dbReference>
<dbReference type="Pfam" id="PF14111">
    <property type="entry name" value="DUF4283"/>
    <property type="match status" value="1"/>
</dbReference>
<dbReference type="InterPro" id="IPR025558">
    <property type="entry name" value="DUF4283"/>
</dbReference>
<sequence length="177" mass="20723">MVMYVVGDSPTIAYVKRFMEGVCNSVTQLHVFFHDDGYFIIKFKNIEDMNQIISGGPYSLYGKPIIIKPWTVDFNFYEEVLKVIPLWVKFPNLPLNCWRSEALSRISSLLGVPLFEDECTTRQDRVSFARVLIEMDITTPLPDHVWIEDSSGRIFKQDVRYDWKPANCEVYMLYCRT</sequence>